<comment type="caution">
    <text evidence="2">The sequence shown here is derived from an EMBL/GenBank/DDBJ whole genome shotgun (WGS) entry which is preliminary data.</text>
</comment>
<protein>
    <recommendedName>
        <fullName evidence="1">MULE transposase domain-containing protein</fullName>
    </recommendedName>
</protein>
<gene>
    <name evidence="2" type="ORF">Ddye_006106</name>
</gene>
<proteinExistence type="predicted"/>
<evidence type="ECO:0000313" key="2">
    <source>
        <dbReference type="EMBL" id="KAK2659573.1"/>
    </source>
</evidence>
<dbReference type="Pfam" id="PF10551">
    <property type="entry name" value="MULE"/>
    <property type="match status" value="1"/>
</dbReference>
<reference evidence="2" key="1">
    <citation type="journal article" date="2023" name="Plant J.">
        <title>Genome sequences and population genomics provide insights into the demographic history, inbreeding, and mutation load of two 'living fossil' tree species of Dipteronia.</title>
        <authorList>
            <person name="Feng Y."/>
            <person name="Comes H.P."/>
            <person name="Chen J."/>
            <person name="Zhu S."/>
            <person name="Lu R."/>
            <person name="Zhang X."/>
            <person name="Li P."/>
            <person name="Qiu J."/>
            <person name="Olsen K.M."/>
            <person name="Qiu Y."/>
        </authorList>
    </citation>
    <scope>NUCLEOTIDE SEQUENCE</scope>
    <source>
        <strain evidence="2">KIB01</strain>
    </source>
</reference>
<dbReference type="PANTHER" id="PTHR31973">
    <property type="entry name" value="POLYPROTEIN, PUTATIVE-RELATED"/>
    <property type="match status" value="1"/>
</dbReference>
<evidence type="ECO:0000259" key="1">
    <source>
        <dbReference type="Pfam" id="PF10551"/>
    </source>
</evidence>
<dbReference type="Proteomes" id="UP001280121">
    <property type="component" value="Unassembled WGS sequence"/>
</dbReference>
<name>A0AAD9XIE8_9ROSI</name>
<keyword evidence="3" id="KW-1185">Reference proteome</keyword>
<feature type="domain" description="MULE transposase" evidence="1">
    <location>
        <begin position="2"/>
        <end position="77"/>
    </location>
</feature>
<evidence type="ECO:0000313" key="3">
    <source>
        <dbReference type="Proteomes" id="UP001280121"/>
    </source>
</evidence>
<accession>A0AAD9XIE8</accession>
<sequence>MALDANSEIFPLVVYICKKETKWSWKWFFKNLKMFLQFPKDMYLCFMFDRSKGLVKALGTQFSLASTRFCSRHLYANFRSSYHGQNYKKMVWKANKSSNLFHFNAAMDSIGKVDPKA</sequence>
<dbReference type="InterPro" id="IPR018289">
    <property type="entry name" value="MULE_transposase_dom"/>
</dbReference>
<dbReference type="PANTHER" id="PTHR31973:SF187">
    <property type="entry name" value="MUTATOR TRANSPOSASE MUDRA PROTEIN"/>
    <property type="match status" value="1"/>
</dbReference>
<organism evidence="2 3">
    <name type="scientific">Dipteronia dyeriana</name>
    <dbReference type="NCBI Taxonomy" id="168575"/>
    <lineage>
        <taxon>Eukaryota</taxon>
        <taxon>Viridiplantae</taxon>
        <taxon>Streptophyta</taxon>
        <taxon>Embryophyta</taxon>
        <taxon>Tracheophyta</taxon>
        <taxon>Spermatophyta</taxon>
        <taxon>Magnoliopsida</taxon>
        <taxon>eudicotyledons</taxon>
        <taxon>Gunneridae</taxon>
        <taxon>Pentapetalae</taxon>
        <taxon>rosids</taxon>
        <taxon>malvids</taxon>
        <taxon>Sapindales</taxon>
        <taxon>Sapindaceae</taxon>
        <taxon>Hippocastanoideae</taxon>
        <taxon>Acereae</taxon>
        <taxon>Dipteronia</taxon>
    </lineage>
</organism>
<dbReference type="EMBL" id="JANJYI010000002">
    <property type="protein sequence ID" value="KAK2659573.1"/>
    <property type="molecule type" value="Genomic_DNA"/>
</dbReference>
<dbReference type="AlphaFoldDB" id="A0AAD9XIE8"/>